<sequence>MTVLVSSFCEETCGQTPDAAPAWAARIDALEAEVAALRQVTDTEVVPARHESPWMEGCDSCLPQSSLASPSQYPSVKVTGFFQADAGWFHQDAANIVAVGDIQDGADFRRARLAATGDVAENVGYNVEFDFGFPGRPSFMDVWLEVRDTAWLGDVKIGHFRHPIGLGGLTSVKELTFIERGLPFAFLPFRQIGAMTSGADEEAGRTWALSGFRFPTDAFGGQIGDNGGYGLATRVTQVIAEDSNGGVVHIGGAYSLIDPSNDAVRYRSQPEFFIAETGGAAFVPAGIPSSVPPFVDTGVIATNKSHLFAAELATTSGSFHAQSEFIHAMVNRFGGSTVGFSGVSAQAGYILTGEHRPYNRKAGVLGRVVPNSNFGKCGYGAWEIAGRWSMLDLNDADIRGGRLNTSTLGLNWYLNKHAKFQFNYIHAFLDSPVNGDSDANIFAMRAQVDF</sequence>
<reference evidence="1 2" key="1">
    <citation type="submission" date="2019-02" db="EMBL/GenBank/DDBJ databases">
        <title>Deep-cultivation of Planctomycetes and their phenomic and genomic characterization uncovers novel biology.</title>
        <authorList>
            <person name="Wiegand S."/>
            <person name="Jogler M."/>
            <person name="Boedeker C."/>
            <person name="Pinto D."/>
            <person name="Vollmers J."/>
            <person name="Rivas-Marin E."/>
            <person name="Kohn T."/>
            <person name="Peeters S.H."/>
            <person name="Heuer A."/>
            <person name="Rast P."/>
            <person name="Oberbeckmann S."/>
            <person name="Bunk B."/>
            <person name="Jeske O."/>
            <person name="Meyerdierks A."/>
            <person name="Storesund J.E."/>
            <person name="Kallscheuer N."/>
            <person name="Luecker S."/>
            <person name="Lage O.M."/>
            <person name="Pohl T."/>
            <person name="Merkel B.J."/>
            <person name="Hornburger P."/>
            <person name="Mueller R.-W."/>
            <person name="Bruemmer F."/>
            <person name="Labrenz M."/>
            <person name="Spormann A.M."/>
            <person name="Op Den Camp H."/>
            <person name="Overmann J."/>
            <person name="Amann R."/>
            <person name="Jetten M.S.M."/>
            <person name="Mascher T."/>
            <person name="Medema M.H."/>
            <person name="Devos D.P."/>
            <person name="Kaster A.-K."/>
            <person name="Ovreas L."/>
            <person name="Rohde M."/>
            <person name="Galperin M.Y."/>
            <person name="Jogler C."/>
        </authorList>
    </citation>
    <scope>NUCLEOTIDE SEQUENCE [LARGE SCALE GENOMIC DNA]</scope>
    <source>
        <strain evidence="1 2">KOR42</strain>
    </source>
</reference>
<dbReference type="Proteomes" id="UP000317243">
    <property type="component" value="Unassembled WGS sequence"/>
</dbReference>
<accession>A0A5C5V952</accession>
<evidence type="ECO:0000313" key="1">
    <source>
        <dbReference type="EMBL" id="TWT35094.1"/>
    </source>
</evidence>
<name>A0A5C5V952_9PLAN</name>
<dbReference type="EMBL" id="SIHI01000072">
    <property type="protein sequence ID" value="TWT35094.1"/>
    <property type="molecule type" value="Genomic_DNA"/>
</dbReference>
<dbReference type="InterPro" id="IPR010870">
    <property type="entry name" value="Porin_O/P"/>
</dbReference>
<dbReference type="SUPFAM" id="SSF56935">
    <property type="entry name" value="Porins"/>
    <property type="match status" value="1"/>
</dbReference>
<proteinExistence type="predicted"/>
<protein>
    <submittedName>
        <fullName evidence="1">Porin P</fullName>
    </submittedName>
</protein>
<dbReference type="InterPro" id="IPR023614">
    <property type="entry name" value="Porin_dom_sf"/>
</dbReference>
<evidence type="ECO:0000313" key="2">
    <source>
        <dbReference type="Proteomes" id="UP000317243"/>
    </source>
</evidence>
<keyword evidence="2" id="KW-1185">Reference proteome</keyword>
<dbReference type="Pfam" id="PF07396">
    <property type="entry name" value="Porin_O_P"/>
    <property type="match status" value="1"/>
</dbReference>
<organism evidence="1 2">
    <name type="scientific">Thalassoglobus neptunius</name>
    <dbReference type="NCBI Taxonomy" id="1938619"/>
    <lineage>
        <taxon>Bacteria</taxon>
        <taxon>Pseudomonadati</taxon>
        <taxon>Planctomycetota</taxon>
        <taxon>Planctomycetia</taxon>
        <taxon>Planctomycetales</taxon>
        <taxon>Planctomycetaceae</taxon>
        <taxon>Thalassoglobus</taxon>
    </lineage>
</organism>
<dbReference type="Gene3D" id="2.40.160.10">
    <property type="entry name" value="Porin"/>
    <property type="match status" value="1"/>
</dbReference>
<dbReference type="AlphaFoldDB" id="A0A5C5V952"/>
<comment type="caution">
    <text evidence="1">The sequence shown here is derived from an EMBL/GenBank/DDBJ whole genome shotgun (WGS) entry which is preliminary data.</text>
</comment>
<gene>
    <name evidence="1" type="primary">oprP_2</name>
    <name evidence="1" type="ORF">KOR42_52200</name>
</gene>